<evidence type="ECO:0000313" key="2">
    <source>
        <dbReference type="Proteomes" id="UP001151699"/>
    </source>
</evidence>
<evidence type="ECO:0000313" key="1">
    <source>
        <dbReference type="EMBL" id="KAJ6647867.1"/>
    </source>
</evidence>
<organism evidence="1 2">
    <name type="scientific">Pseudolycoriella hygida</name>
    <dbReference type="NCBI Taxonomy" id="35572"/>
    <lineage>
        <taxon>Eukaryota</taxon>
        <taxon>Metazoa</taxon>
        <taxon>Ecdysozoa</taxon>
        <taxon>Arthropoda</taxon>
        <taxon>Hexapoda</taxon>
        <taxon>Insecta</taxon>
        <taxon>Pterygota</taxon>
        <taxon>Neoptera</taxon>
        <taxon>Endopterygota</taxon>
        <taxon>Diptera</taxon>
        <taxon>Nematocera</taxon>
        <taxon>Sciaroidea</taxon>
        <taxon>Sciaridae</taxon>
        <taxon>Pseudolycoriella</taxon>
    </lineage>
</organism>
<name>A0A9Q0NCM6_9DIPT</name>
<protein>
    <submittedName>
        <fullName evidence="1">Uncharacterized protein</fullName>
    </submittedName>
</protein>
<dbReference type="AlphaFoldDB" id="A0A9Q0NCM6"/>
<accession>A0A9Q0NCM6</accession>
<dbReference type="EMBL" id="WJQU01000001">
    <property type="protein sequence ID" value="KAJ6647867.1"/>
    <property type="molecule type" value="Genomic_DNA"/>
</dbReference>
<reference evidence="1" key="1">
    <citation type="submission" date="2022-07" db="EMBL/GenBank/DDBJ databases">
        <authorList>
            <person name="Trinca V."/>
            <person name="Uliana J.V.C."/>
            <person name="Torres T.T."/>
            <person name="Ward R.J."/>
            <person name="Monesi N."/>
        </authorList>
    </citation>
    <scope>NUCLEOTIDE SEQUENCE</scope>
    <source>
        <strain evidence="1">HSMRA1968</strain>
        <tissue evidence="1">Whole embryos</tissue>
    </source>
</reference>
<dbReference type="Proteomes" id="UP001151699">
    <property type="component" value="Chromosome A"/>
</dbReference>
<proteinExistence type="predicted"/>
<comment type="caution">
    <text evidence="1">The sequence shown here is derived from an EMBL/GenBank/DDBJ whole genome shotgun (WGS) entry which is preliminary data.</text>
</comment>
<gene>
    <name evidence="1" type="ORF">Bhyg_03090</name>
</gene>
<sequence length="26" mass="2941">MSHSIIANISSTQMKLSNQRFLLSAY</sequence>
<keyword evidence="2" id="KW-1185">Reference proteome</keyword>